<dbReference type="EMBL" id="CP000910">
    <property type="protein sequence ID" value="ABY22600.1"/>
    <property type="molecule type" value="Genomic_DNA"/>
</dbReference>
<dbReference type="HOGENOM" id="CLU_039835_2_0_11"/>
<protein>
    <submittedName>
        <fullName evidence="3">Putative acyltransferase</fullName>
    </submittedName>
</protein>
<dbReference type="AlphaFoldDB" id="A9WQF0"/>
<dbReference type="KEGG" id="rsa:RSal33209_0856"/>
<reference evidence="4" key="1">
    <citation type="journal article" date="2008" name="J. Bacteriol.">
        <title>Genome sequence of the fish pathogen Renibacterium salmoninarum suggests reductive evolution away from an environmental Arthrobacter ancestor.</title>
        <authorList>
            <person name="Wiens G.D."/>
            <person name="Rockey D.D."/>
            <person name="Wu Z."/>
            <person name="Chang J."/>
            <person name="Levy R."/>
            <person name="Crane S."/>
            <person name="Chen D.S."/>
            <person name="Capri G.R."/>
            <person name="Burnett J.R."/>
            <person name="Sudheesh P.S."/>
            <person name="Schipma M.J."/>
            <person name="Burd H."/>
            <person name="Bhattacharyya A."/>
            <person name="Rhodes L.D."/>
            <person name="Kaul R."/>
            <person name="Strom M.S."/>
        </authorList>
    </citation>
    <scope>NUCLEOTIDE SEQUENCE [LARGE SCALE GENOMIC DNA]</scope>
    <source>
        <strain evidence="4">ATCC 33209 / DSM 20767 / JCM 11484 / NBRC 15589 / NCIMB 2235</strain>
    </source>
</reference>
<feature type="transmembrane region" description="Helical" evidence="1">
    <location>
        <begin position="80"/>
        <end position="107"/>
    </location>
</feature>
<organism evidence="3 4">
    <name type="scientific">Renibacterium salmoninarum (strain ATCC 33209 / DSM 20767 / JCM 11484 / NBRC 15589 / NCIMB 2235)</name>
    <dbReference type="NCBI Taxonomy" id="288705"/>
    <lineage>
        <taxon>Bacteria</taxon>
        <taxon>Bacillati</taxon>
        <taxon>Actinomycetota</taxon>
        <taxon>Actinomycetes</taxon>
        <taxon>Micrococcales</taxon>
        <taxon>Micrococcaceae</taxon>
        <taxon>Renibacterium</taxon>
    </lineage>
</organism>
<dbReference type="GO" id="GO:0016747">
    <property type="term" value="F:acyltransferase activity, transferring groups other than amino-acyl groups"/>
    <property type="evidence" value="ECO:0007669"/>
    <property type="project" value="InterPro"/>
</dbReference>
<feature type="transmembrane region" description="Helical" evidence="1">
    <location>
        <begin position="418"/>
        <end position="438"/>
    </location>
</feature>
<evidence type="ECO:0000313" key="3">
    <source>
        <dbReference type="EMBL" id="ABY22600.1"/>
    </source>
</evidence>
<feature type="domain" description="Acyltransferase 3" evidence="2">
    <location>
        <begin position="42"/>
        <end position="375"/>
    </location>
</feature>
<accession>A9WQF0</accession>
<dbReference type="STRING" id="288705.RSal33209_0856"/>
<name>A9WQF0_RENSM</name>
<feature type="transmembrane region" description="Helical" evidence="1">
    <location>
        <begin position="40"/>
        <end position="60"/>
    </location>
</feature>
<keyword evidence="1" id="KW-0472">Membrane</keyword>
<feature type="transmembrane region" description="Helical" evidence="1">
    <location>
        <begin position="249"/>
        <end position="268"/>
    </location>
</feature>
<proteinExistence type="predicted"/>
<feature type="transmembrane region" description="Helical" evidence="1">
    <location>
        <begin position="352"/>
        <end position="373"/>
    </location>
</feature>
<keyword evidence="3" id="KW-0808">Transferase</keyword>
<gene>
    <name evidence="3" type="ordered locus">RSal33209_0856</name>
</gene>
<evidence type="ECO:0000259" key="2">
    <source>
        <dbReference type="Pfam" id="PF01757"/>
    </source>
</evidence>
<keyword evidence="1" id="KW-1133">Transmembrane helix</keyword>
<feature type="transmembrane region" description="Helical" evidence="1">
    <location>
        <begin position="321"/>
        <end position="340"/>
    </location>
</feature>
<keyword evidence="4" id="KW-1185">Reference proteome</keyword>
<feature type="transmembrane region" description="Helical" evidence="1">
    <location>
        <begin position="394"/>
        <end position="412"/>
    </location>
</feature>
<feature type="transmembrane region" description="Helical" evidence="1">
    <location>
        <begin position="128"/>
        <end position="148"/>
    </location>
</feature>
<keyword evidence="3" id="KW-0012">Acyltransferase</keyword>
<sequence>MHRTGSKELEMAIQMSARTVSSRTASSSRMSQPKGVKRDVVVDVARAICLFVVVLFHGIMMGLQPGPTGLQITNAFDGQWFFPVLSLFLQVMPLFFILGGFSIYGAWQRRARAGATAGSFIRERLLRLARPAVMVFAAVGGTLAILSFAGVPADLLGQIGFRISQPMWFLAVYIGCSAMVPLMAKLHERAPRITLAALALAVLAVDGLRQLTGLDAVGLASLAFVWLLMQQLGFFAASRRRPVNSRLRLMFSLSLTLLLLGAMGGWWSLDMLQNLNPPRFALILLGMAQRAIMELLRPQLERISVKPRIKKATEFANSTSLTVYLWHASVMSALLGVLLACGTPMPEPLSPAWWATGPLWLTVLLLAVIPVAAMLSRFEKASVGAFSAALGRKVVPATLLAVAAVVLVLAAGANPSSWLLATAALATSLGVMGAWPGNTKSVRIVSRRYNVFNPLRGRRMPL</sequence>
<dbReference type="eggNOG" id="COG1835">
    <property type="taxonomic scope" value="Bacteria"/>
</dbReference>
<feature type="transmembrane region" description="Helical" evidence="1">
    <location>
        <begin position="168"/>
        <end position="186"/>
    </location>
</feature>
<feature type="transmembrane region" description="Helical" evidence="1">
    <location>
        <begin position="217"/>
        <end position="237"/>
    </location>
</feature>
<keyword evidence="1" id="KW-0812">Transmembrane</keyword>
<dbReference type="Proteomes" id="UP000002007">
    <property type="component" value="Chromosome"/>
</dbReference>
<evidence type="ECO:0000256" key="1">
    <source>
        <dbReference type="SAM" id="Phobius"/>
    </source>
</evidence>
<dbReference type="Pfam" id="PF01757">
    <property type="entry name" value="Acyl_transf_3"/>
    <property type="match status" value="1"/>
</dbReference>
<feature type="transmembrane region" description="Helical" evidence="1">
    <location>
        <begin position="193"/>
        <end position="211"/>
    </location>
</feature>
<evidence type="ECO:0000313" key="4">
    <source>
        <dbReference type="Proteomes" id="UP000002007"/>
    </source>
</evidence>
<feature type="transmembrane region" description="Helical" evidence="1">
    <location>
        <begin position="280"/>
        <end position="300"/>
    </location>
</feature>
<dbReference type="InterPro" id="IPR002656">
    <property type="entry name" value="Acyl_transf_3_dom"/>
</dbReference>